<gene>
    <name evidence="2" type="primary">TIC214_2</name>
    <name evidence="2" type="ORF">EYF80_017082</name>
</gene>
<feature type="region of interest" description="Disordered" evidence="1">
    <location>
        <begin position="244"/>
        <end position="263"/>
    </location>
</feature>
<dbReference type="Proteomes" id="UP000314294">
    <property type="component" value="Unassembled WGS sequence"/>
</dbReference>
<feature type="region of interest" description="Disordered" evidence="1">
    <location>
        <begin position="288"/>
        <end position="435"/>
    </location>
</feature>
<dbReference type="AlphaFoldDB" id="A0A4Z2I5Y0"/>
<dbReference type="CDD" id="cd22265">
    <property type="entry name" value="UDM1_RNF168"/>
    <property type="match status" value="1"/>
</dbReference>
<reference evidence="2 3" key="1">
    <citation type="submission" date="2019-03" db="EMBL/GenBank/DDBJ databases">
        <title>First draft genome of Liparis tanakae, snailfish: a comprehensive survey of snailfish specific genes.</title>
        <authorList>
            <person name="Kim W."/>
            <person name="Song I."/>
            <person name="Jeong J.-H."/>
            <person name="Kim D."/>
            <person name="Kim S."/>
            <person name="Ryu S."/>
            <person name="Song J.Y."/>
            <person name="Lee S.K."/>
        </authorList>
    </citation>
    <scope>NUCLEOTIDE SEQUENCE [LARGE SCALE GENOMIC DNA]</scope>
    <source>
        <tissue evidence="2">Muscle</tissue>
    </source>
</reference>
<keyword evidence="3" id="KW-1185">Reference proteome</keyword>
<feature type="compositionally biased region" description="Pro residues" evidence="1">
    <location>
        <begin position="406"/>
        <end position="421"/>
    </location>
</feature>
<evidence type="ECO:0000313" key="3">
    <source>
        <dbReference type="Proteomes" id="UP000314294"/>
    </source>
</evidence>
<organism evidence="2 3">
    <name type="scientific">Liparis tanakae</name>
    <name type="common">Tanaka's snailfish</name>
    <dbReference type="NCBI Taxonomy" id="230148"/>
    <lineage>
        <taxon>Eukaryota</taxon>
        <taxon>Metazoa</taxon>
        <taxon>Chordata</taxon>
        <taxon>Craniata</taxon>
        <taxon>Vertebrata</taxon>
        <taxon>Euteleostomi</taxon>
        <taxon>Actinopterygii</taxon>
        <taxon>Neopterygii</taxon>
        <taxon>Teleostei</taxon>
        <taxon>Neoteleostei</taxon>
        <taxon>Acanthomorphata</taxon>
        <taxon>Eupercaria</taxon>
        <taxon>Perciformes</taxon>
        <taxon>Cottioidei</taxon>
        <taxon>Cottales</taxon>
        <taxon>Liparidae</taxon>
        <taxon>Liparis</taxon>
    </lineage>
</organism>
<feature type="compositionally biased region" description="Polar residues" evidence="1">
    <location>
        <begin position="1"/>
        <end position="11"/>
    </location>
</feature>
<feature type="compositionally biased region" description="Basic and acidic residues" evidence="1">
    <location>
        <begin position="345"/>
        <end position="364"/>
    </location>
</feature>
<proteinExistence type="predicted"/>
<evidence type="ECO:0000313" key="2">
    <source>
        <dbReference type="EMBL" id="TNN72633.1"/>
    </source>
</evidence>
<feature type="region of interest" description="Disordered" evidence="1">
    <location>
        <begin position="1"/>
        <end position="20"/>
    </location>
</feature>
<feature type="compositionally biased region" description="Polar residues" evidence="1">
    <location>
        <begin position="318"/>
        <end position="328"/>
    </location>
</feature>
<dbReference type="EMBL" id="SRLO01000134">
    <property type="protein sequence ID" value="TNN72633.1"/>
    <property type="molecule type" value="Genomic_DNA"/>
</dbReference>
<protein>
    <submittedName>
        <fullName evidence="2">Protein TIC 214</fullName>
    </submittedName>
</protein>
<name>A0A4Z2I5Y0_9TELE</name>
<feature type="region of interest" description="Disordered" evidence="1">
    <location>
        <begin position="47"/>
        <end position="155"/>
    </location>
</feature>
<feature type="compositionally biased region" description="Basic and acidic residues" evidence="1">
    <location>
        <begin position="54"/>
        <end position="149"/>
    </location>
</feature>
<sequence>METASTPGGSKTNKRFHHNYKDAYQSFVFGERRWSGGRLRREFGSSCFRFHLHSPKEVQEVKRSTEEEVKRSTEEEEDKRSTEEEVKRSTEEEDKRSTEEEDKRSTEEEEDKRSTEEEDKRSTEEDKRSTEEEEDKRSTEEEEDKRSTEEEHDEAQRGFLHTGFAALGVSVLGVLLRGTGFGGRLKVDTCRCDYKRGSEEQVVGIRVAQISNCDMERFLERVKGLGSKISTSVPRGVVKKTSSGFARGSGVAASKTGSGDSTSVAGVEAAAGAAALGAVLPEVIPNTSVSEGNGLKMSGAPGDASRKGSYRLEGAAPNGSSTSRNNKSLAIGLGNGSTAADEDEKTSGKGDRKGSRGFSERDESGPNGFAGFGARNRRSSSFDGESKELPKTLGGLPERFGSPVRSKPPPLGPRSRPPPSPSNRSELFSFSAGGGCGVAARTGLNKSGEFRVTSSLK</sequence>
<evidence type="ECO:0000256" key="1">
    <source>
        <dbReference type="SAM" id="MobiDB-lite"/>
    </source>
</evidence>
<comment type="caution">
    <text evidence="2">The sequence shown here is derived from an EMBL/GenBank/DDBJ whole genome shotgun (WGS) entry which is preliminary data.</text>
</comment>
<accession>A0A4Z2I5Y0</accession>